<evidence type="ECO:0000313" key="2">
    <source>
        <dbReference type="Proteomes" id="UP001165960"/>
    </source>
</evidence>
<protein>
    <submittedName>
        <fullName evidence="1">Uncharacterized protein</fullName>
    </submittedName>
</protein>
<dbReference type="Proteomes" id="UP001165960">
    <property type="component" value="Unassembled WGS sequence"/>
</dbReference>
<reference evidence="1" key="1">
    <citation type="submission" date="2022-04" db="EMBL/GenBank/DDBJ databases">
        <title>Genome of the entomopathogenic fungus Entomophthora muscae.</title>
        <authorList>
            <person name="Elya C."/>
            <person name="Lovett B.R."/>
            <person name="Lee E."/>
            <person name="Macias A.M."/>
            <person name="Hajek A.E."/>
            <person name="De Bivort B.L."/>
            <person name="Kasson M.T."/>
            <person name="De Fine Licht H.H."/>
            <person name="Stajich J.E."/>
        </authorList>
    </citation>
    <scope>NUCLEOTIDE SEQUENCE</scope>
    <source>
        <strain evidence="1">Berkeley</strain>
    </source>
</reference>
<keyword evidence="2" id="KW-1185">Reference proteome</keyword>
<evidence type="ECO:0000313" key="1">
    <source>
        <dbReference type="EMBL" id="KAJ9070265.1"/>
    </source>
</evidence>
<dbReference type="EMBL" id="QTSX02003583">
    <property type="protein sequence ID" value="KAJ9070265.1"/>
    <property type="molecule type" value="Genomic_DNA"/>
</dbReference>
<accession>A0ACC2T6Q5</accession>
<name>A0ACC2T6Q5_9FUNG</name>
<gene>
    <name evidence="1" type="ORF">DSO57_1010087</name>
</gene>
<organism evidence="1 2">
    <name type="scientific">Entomophthora muscae</name>
    <dbReference type="NCBI Taxonomy" id="34485"/>
    <lineage>
        <taxon>Eukaryota</taxon>
        <taxon>Fungi</taxon>
        <taxon>Fungi incertae sedis</taxon>
        <taxon>Zoopagomycota</taxon>
        <taxon>Entomophthoromycotina</taxon>
        <taxon>Entomophthoromycetes</taxon>
        <taxon>Entomophthorales</taxon>
        <taxon>Entomophthoraceae</taxon>
        <taxon>Entomophthora</taxon>
    </lineage>
</organism>
<proteinExistence type="predicted"/>
<sequence length="228" mass="25216">MQHPNQLEQGFEYLTPEKLELIFKYLDDQSNLVQLAPSSAPPSPSEASPSPVSTPLAEPIMEPTLPPENISKVPSDARALYNMFALPLARSCESTELMSISQKSQGKVHLHNDSMSISNISSKRSKKVSQAPKAKRISRVGTSSNPATYAPILSLCPKKYRSFQAFDIGGKLIESRSLFKKKRSLKKPQVAPSHVPKPSRNSRVKVKKIPKVGPGDQTDLEWQSLLDR</sequence>
<comment type="caution">
    <text evidence="1">The sequence shown here is derived from an EMBL/GenBank/DDBJ whole genome shotgun (WGS) entry which is preliminary data.</text>
</comment>